<evidence type="ECO:0000256" key="3">
    <source>
        <dbReference type="ARBA" id="ARBA00023157"/>
    </source>
</evidence>
<comment type="subcellular location">
    <subcellularLocation>
        <location evidence="1">Secreted</location>
    </subcellularLocation>
</comment>
<dbReference type="GO" id="GO:0009897">
    <property type="term" value="C:external side of plasma membrane"/>
    <property type="evidence" value="ECO:0007669"/>
    <property type="project" value="TreeGrafter"/>
</dbReference>
<keyword evidence="5" id="KW-0645">Protease</keyword>
<proteinExistence type="predicted"/>
<evidence type="ECO:0000313" key="5">
    <source>
        <dbReference type="EMBL" id="KAK9409781.1"/>
    </source>
</evidence>
<gene>
    <name evidence="5" type="ORF">NXF25_000956</name>
</gene>
<keyword evidence="5" id="KW-0482">Metalloprotease</keyword>
<accession>A0AAW1C6M3</accession>
<dbReference type="AlphaFoldDB" id="A0AAW1C6M3"/>
<dbReference type="PANTHER" id="PTHR11905">
    <property type="entry name" value="ADAM A DISINTEGRIN AND METALLOPROTEASE DOMAIN"/>
    <property type="match status" value="1"/>
</dbReference>
<evidence type="ECO:0000313" key="6">
    <source>
        <dbReference type="Proteomes" id="UP001474421"/>
    </source>
</evidence>
<organism evidence="5 6">
    <name type="scientific">Crotalus adamanteus</name>
    <name type="common">Eastern diamondback rattlesnake</name>
    <dbReference type="NCBI Taxonomy" id="8729"/>
    <lineage>
        <taxon>Eukaryota</taxon>
        <taxon>Metazoa</taxon>
        <taxon>Chordata</taxon>
        <taxon>Craniata</taxon>
        <taxon>Vertebrata</taxon>
        <taxon>Euteleostomi</taxon>
        <taxon>Lepidosauria</taxon>
        <taxon>Squamata</taxon>
        <taxon>Bifurcata</taxon>
        <taxon>Unidentata</taxon>
        <taxon>Episquamata</taxon>
        <taxon>Toxicofera</taxon>
        <taxon>Serpentes</taxon>
        <taxon>Colubroidea</taxon>
        <taxon>Viperidae</taxon>
        <taxon>Crotalinae</taxon>
        <taxon>Crotalus</taxon>
    </lineage>
</organism>
<evidence type="ECO:0000256" key="1">
    <source>
        <dbReference type="ARBA" id="ARBA00004613"/>
    </source>
</evidence>
<dbReference type="Proteomes" id="UP001474421">
    <property type="component" value="Unassembled WGS sequence"/>
</dbReference>
<dbReference type="GO" id="GO:1990913">
    <property type="term" value="C:sperm head plasma membrane"/>
    <property type="evidence" value="ECO:0007669"/>
    <property type="project" value="TreeGrafter"/>
</dbReference>
<keyword evidence="3" id="KW-1015">Disulfide bond</keyword>
<dbReference type="EMBL" id="JAOTOJ010000001">
    <property type="protein sequence ID" value="KAK9409781.1"/>
    <property type="molecule type" value="Genomic_DNA"/>
</dbReference>
<name>A0AAW1C6M3_CROAD</name>
<evidence type="ECO:0000256" key="2">
    <source>
        <dbReference type="ARBA" id="ARBA00022525"/>
    </source>
</evidence>
<feature type="domain" description="Peptidase M12B propeptide" evidence="4">
    <location>
        <begin position="8"/>
        <end position="66"/>
    </location>
</feature>
<dbReference type="GO" id="GO:0008237">
    <property type="term" value="F:metallopeptidase activity"/>
    <property type="evidence" value="ECO:0007669"/>
    <property type="project" value="UniProtKB-KW"/>
</dbReference>
<dbReference type="PANTHER" id="PTHR11905:SF251">
    <property type="entry name" value="MEDIATOR COMPLEX SUBUNIT 6"/>
    <property type="match status" value="1"/>
</dbReference>
<keyword evidence="6" id="KW-1185">Reference proteome</keyword>
<protein>
    <submittedName>
        <fullName evidence="5">Disintegrin and metalloproteinase domain-containing protein 20-like</fullName>
    </submittedName>
</protein>
<comment type="caution">
    <text evidence="5">The sequence shown here is derived from an EMBL/GenBank/DDBJ whole genome shotgun (WGS) entry which is preliminary data.</text>
</comment>
<keyword evidence="2" id="KW-0964">Secreted</keyword>
<evidence type="ECO:0000259" key="4">
    <source>
        <dbReference type="Pfam" id="PF01562"/>
    </source>
</evidence>
<keyword evidence="5" id="KW-0378">Hydrolase</keyword>
<sequence>MAPRRGREPQDLTYLMEIEGKGHVVHLRQKRNFVPKHFPIFTYNEDGDIEVDYPFIKNDCFYYGFVHDEPSSLVTLSSCSGGLRGFLQVGNKLYEIEPLQTSATFQHVVYRLEEKGSEIPMSFFQLEQFVEKGLTCATFPNTAPEFQSGVLKMFMYRMELRALMGAIAIMENALLTLSRLMPYEKAYGTQNVMWGRGENS</sequence>
<reference evidence="5 6" key="1">
    <citation type="journal article" date="2024" name="Proc. Natl. Acad. Sci. U.S.A.">
        <title>The genetic regulatory architecture and epigenomic basis for age-related changes in rattlesnake venom.</title>
        <authorList>
            <person name="Hogan M.P."/>
            <person name="Holding M.L."/>
            <person name="Nystrom G.S."/>
            <person name="Colston T.J."/>
            <person name="Bartlett D.A."/>
            <person name="Mason A.J."/>
            <person name="Ellsworth S.A."/>
            <person name="Rautsaw R.M."/>
            <person name="Lawrence K.C."/>
            <person name="Strickland J.L."/>
            <person name="He B."/>
            <person name="Fraser P."/>
            <person name="Margres M.J."/>
            <person name="Gilbert D.M."/>
            <person name="Gibbs H.L."/>
            <person name="Parkinson C.L."/>
            <person name="Rokyta D.R."/>
        </authorList>
    </citation>
    <scope>NUCLEOTIDE SEQUENCE [LARGE SCALE GENOMIC DNA]</scope>
    <source>
        <strain evidence="5">DRR0105</strain>
    </source>
</reference>
<dbReference type="GO" id="GO:0008584">
    <property type="term" value="P:male gonad development"/>
    <property type="evidence" value="ECO:0007669"/>
    <property type="project" value="TreeGrafter"/>
</dbReference>
<dbReference type="Pfam" id="PF01562">
    <property type="entry name" value="Pep_M12B_propep"/>
    <property type="match status" value="1"/>
</dbReference>
<dbReference type="InterPro" id="IPR002870">
    <property type="entry name" value="Peptidase_M12B_N"/>
</dbReference>
<dbReference type="GO" id="GO:0005576">
    <property type="term" value="C:extracellular region"/>
    <property type="evidence" value="ECO:0007669"/>
    <property type="project" value="UniProtKB-SubCell"/>
</dbReference>